<feature type="region of interest" description="Disordered" evidence="1">
    <location>
        <begin position="236"/>
        <end position="255"/>
    </location>
</feature>
<organism evidence="3 4">
    <name type="scientific">Pseudonocardia xinjiangensis</name>
    <dbReference type="NCBI Taxonomy" id="75289"/>
    <lineage>
        <taxon>Bacteria</taxon>
        <taxon>Bacillati</taxon>
        <taxon>Actinomycetota</taxon>
        <taxon>Actinomycetes</taxon>
        <taxon>Pseudonocardiales</taxon>
        <taxon>Pseudonocardiaceae</taxon>
        <taxon>Pseudonocardia</taxon>
    </lineage>
</organism>
<protein>
    <submittedName>
        <fullName evidence="3">NAD(P)/FAD-dependent oxidoreductase</fullName>
    </submittedName>
</protein>
<comment type="caution">
    <text evidence="3">The sequence shown here is derived from an EMBL/GenBank/DDBJ whole genome shotgun (WGS) entry which is preliminary data.</text>
</comment>
<dbReference type="EMBL" id="JAAXKY010000052">
    <property type="protein sequence ID" value="NMH78791.1"/>
    <property type="molecule type" value="Genomic_DNA"/>
</dbReference>
<dbReference type="Pfam" id="PF01494">
    <property type="entry name" value="FAD_binding_3"/>
    <property type="match status" value="1"/>
</dbReference>
<dbReference type="InterPro" id="IPR002938">
    <property type="entry name" value="FAD-bd"/>
</dbReference>
<dbReference type="Gene3D" id="3.50.50.60">
    <property type="entry name" value="FAD/NAD(P)-binding domain"/>
    <property type="match status" value="1"/>
</dbReference>
<gene>
    <name evidence="3" type="ORF">HF577_17080</name>
</gene>
<dbReference type="PRINTS" id="PR00420">
    <property type="entry name" value="RNGMNOXGNASE"/>
</dbReference>
<name>A0ABX1RHY5_9PSEU</name>
<evidence type="ECO:0000256" key="1">
    <source>
        <dbReference type="SAM" id="MobiDB-lite"/>
    </source>
</evidence>
<dbReference type="InterPro" id="IPR036188">
    <property type="entry name" value="FAD/NAD-bd_sf"/>
</dbReference>
<accession>A0ABX1RHY5</accession>
<evidence type="ECO:0000313" key="3">
    <source>
        <dbReference type="EMBL" id="NMH78791.1"/>
    </source>
</evidence>
<proteinExistence type="predicted"/>
<sequence>MNEKYDVAVVGAGPAGSASALRVLQLRPDARVLLLDAAEFPRDKTCGDGIAAHVLELLQALGVPDLTDLGPAVPRLQLRSPGGRVVSRPCARPNRVIPRAVFDAHLVSAAVARGAELRRHRVRRIDVHAGGVVLDESIEAAVVIGADGANSTVRRLLGAPDTAPKHTAVAIRGYAPTTVEPDALVIEFARTRYPAYAWSFPLPGGGSNVGYGVFDRRGAGSRQELLDALRRLLPGHEPAPDTVRGHHLPLSTGPRHHPDGRVLLAGDAAAMINPLTGEGIFDAVASGVLAGRAALLGADAGAAHRRAMEHSFSLHHRHGALLAGLVAYPRFLDAAVTAAAHHKSVFDAAVDLGLGRGTAPVGALARVAAAYVTLGLPGRAGRPQPV</sequence>
<dbReference type="SUPFAM" id="SSF51905">
    <property type="entry name" value="FAD/NAD(P)-binding domain"/>
    <property type="match status" value="1"/>
</dbReference>
<evidence type="ECO:0000259" key="2">
    <source>
        <dbReference type="Pfam" id="PF01494"/>
    </source>
</evidence>
<evidence type="ECO:0000313" key="4">
    <source>
        <dbReference type="Proteomes" id="UP001296706"/>
    </source>
</evidence>
<dbReference type="RefSeq" id="WP_169396861.1">
    <property type="nucleotide sequence ID" value="NZ_BAAAJH010000034.1"/>
</dbReference>
<dbReference type="Proteomes" id="UP001296706">
    <property type="component" value="Unassembled WGS sequence"/>
</dbReference>
<feature type="domain" description="FAD-binding" evidence="2">
    <location>
        <begin position="4"/>
        <end position="281"/>
    </location>
</feature>
<dbReference type="NCBIfam" id="TIGR02032">
    <property type="entry name" value="GG-red-SF"/>
    <property type="match status" value="1"/>
</dbReference>
<dbReference type="PANTHER" id="PTHR42685:SF22">
    <property type="entry name" value="CONDITIONED MEDIUM FACTOR RECEPTOR 1"/>
    <property type="match status" value="1"/>
</dbReference>
<keyword evidence="4" id="KW-1185">Reference proteome</keyword>
<dbReference type="PANTHER" id="PTHR42685">
    <property type="entry name" value="GERANYLGERANYL DIPHOSPHATE REDUCTASE"/>
    <property type="match status" value="1"/>
</dbReference>
<dbReference type="InterPro" id="IPR050407">
    <property type="entry name" value="Geranylgeranyl_reductase"/>
</dbReference>
<dbReference type="InterPro" id="IPR011777">
    <property type="entry name" value="Geranylgeranyl_Rdtase_fam"/>
</dbReference>
<reference evidence="3 4" key="1">
    <citation type="submission" date="2020-04" db="EMBL/GenBank/DDBJ databases">
        <authorList>
            <person name="Klaysubun C."/>
            <person name="Duangmal K."/>
            <person name="Lipun K."/>
        </authorList>
    </citation>
    <scope>NUCLEOTIDE SEQUENCE [LARGE SCALE GENOMIC DNA]</scope>
    <source>
        <strain evidence="3 4">JCM 11839</strain>
    </source>
</reference>